<keyword evidence="1" id="KW-0472">Membrane</keyword>
<reference evidence="3 4" key="1">
    <citation type="submission" date="2018-12" db="EMBL/GenBank/DDBJ databases">
        <title>Genome analysis provides insights into bioremediation potentialities of Halogeometricum borinquense strain N11.</title>
        <authorList>
            <person name="Najjari A."/>
            <person name="Youssef N."/>
            <person name="Fhoula I."/>
            <person name="Ben Dhia O."/>
            <person name="Mahjoubi M."/>
            <person name="Ouzari H.I."/>
            <person name="Cherif A."/>
        </authorList>
    </citation>
    <scope>NUCLEOTIDE SEQUENCE [LARGE SCALE GENOMIC DNA]</scope>
    <source>
        <strain evidence="3 4">N11</strain>
    </source>
</reference>
<feature type="transmembrane region" description="Helical" evidence="1">
    <location>
        <begin position="12"/>
        <end position="33"/>
    </location>
</feature>
<dbReference type="AlphaFoldDB" id="A0A482TJR8"/>
<keyword evidence="1" id="KW-1133">Transmembrane helix</keyword>
<dbReference type="Pfam" id="PF26409">
    <property type="entry name" value="DUF8107"/>
    <property type="match status" value="1"/>
</dbReference>
<proteinExistence type="predicted"/>
<keyword evidence="1" id="KW-0812">Transmembrane</keyword>
<accession>A0A482TJR8</accession>
<feature type="domain" description="DUF8107" evidence="2">
    <location>
        <begin position="6"/>
        <end position="62"/>
    </location>
</feature>
<dbReference type="GeneID" id="9992092"/>
<dbReference type="InterPro" id="IPR058420">
    <property type="entry name" value="DUF8107"/>
</dbReference>
<evidence type="ECO:0000256" key="1">
    <source>
        <dbReference type="SAM" id="Phobius"/>
    </source>
</evidence>
<feature type="transmembrane region" description="Helical" evidence="1">
    <location>
        <begin position="39"/>
        <end position="60"/>
    </location>
</feature>
<evidence type="ECO:0000313" key="4">
    <source>
        <dbReference type="Proteomes" id="UP000294028"/>
    </source>
</evidence>
<dbReference type="RefSeq" id="WP_006055663.1">
    <property type="nucleotide sequence ID" value="NZ_RZHH01000002.1"/>
</dbReference>
<evidence type="ECO:0000259" key="2">
    <source>
        <dbReference type="Pfam" id="PF26409"/>
    </source>
</evidence>
<name>A0A482TJR8_9EURY</name>
<comment type="caution">
    <text evidence="3">The sequence shown here is derived from an EMBL/GenBank/DDBJ whole genome shotgun (WGS) entry which is preliminary data.</text>
</comment>
<protein>
    <recommendedName>
        <fullName evidence="2">DUF8107 domain-containing protein</fullName>
    </recommendedName>
</protein>
<dbReference type="EMBL" id="RZHH01000002">
    <property type="protein sequence ID" value="RYJ14223.1"/>
    <property type="molecule type" value="Genomic_DNA"/>
</dbReference>
<gene>
    <name evidence="3" type="ORF">ELS19_09780</name>
</gene>
<sequence>MGTNPTSSGDPRVLFVMNLVLSSVFAAVVVWGLDFIGMVELTFVNVASLALVLMAVTYLVTR</sequence>
<dbReference type="Proteomes" id="UP000294028">
    <property type="component" value="Unassembled WGS sequence"/>
</dbReference>
<dbReference type="OMA" id="LTHVMTR"/>
<organism evidence="3 4">
    <name type="scientific">Halogeometricum borinquense</name>
    <dbReference type="NCBI Taxonomy" id="60847"/>
    <lineage>
        <taxon>Archaea</taxon>
        <taxon>Methanobacteriati</taxon>
        <taxon>Methanobacteriota</taxon>
        <taxon>Stenosarchaea group</taxon>
        <taxon>Halobacteria</taxon>
        <taxon>Halobacteriales</taxon>
        <taxon>Haloferacaceae</taxon>
        <taxon>Halogeometricum</taxon>
    </lineage>
</organism>
<evidence type="ECO:0000313" key="3">
    <source>
        <dbReference type="EMBL" id="RYJ14223.1"/>
    </source>
</evidence>